<accession>A0A5M8QIS9</accession>
<dbReference type="EMBL" id="VOIR01000012">
    <property type="protein sequence ID" value="KAA6434874.1"/>
    <property type="molecule type" value="Genomic_DNA"/>
</dbReference>
<organism evidence="2 3">
    <name type="scientific">Agrococcus sediminis</name>
    <dbReference type="NCBI Taxonomy" id="2599924"/>
    <lineage>
        <taxon>Bacteria</taxon>
        <taxon>Bacillati</taxon>
        <taxon>Actinomycetota</taxon>
        <taxon>Actinomycetes</taxon>
        <taxon>Micrococcales</taxon>
        <taxon>Microbacteriaceae</taxon>
        <taxon>Agrococcus</taxon>
    </lineage>
</organism>
<evidence type="ECO:0000256" key="1">
    <source>
        <dbReference type="SAM" id="MobiDB-lite"/>
    </source>
</evidence>
<protein>
    <recommendedName>
        <fullName evidence="4">Rhamnan synthesis protein F</fullName>
    </recommendedName>
</protein>
<gene>
    <name evidence="2" type="ORF">FQ330_03640</name>
</gene>
<dbReference type="OrthoDB" id="9815339at2"/>
<reference evidence="2 3" key="1">
    <citation type="submission" date="2019-08" db="EMBL/GenBank/DDBJ databases">
        <title>Agrococcus lahaulensis sp. nov., isolated from a cold desert of the Indian Himalayas.</title>
        <authorList>
            <person name="Qu J.H."/>
        </authorList>
    </citation>
    <scope>NUCLEOTIDE SEQUENCE [LARGE SCALE GENOMIC DNA]</scope>
    <source>
        <strain evidence="2 3">NS18</strain>
    </source>
</reference>
<evidence type="ECO:0000313" key="3">
    <source>
        <dbReference type="Proteomes" id="UP000323221"/>
    </source>
</evidence>
<dbReference type="Proteomes" id="UP000323221">
    <property type="component" value="Unassembled WGS sequence"/>
</dbReference>
<proteinExistence type="predicted"/>
<name>A0A5M8QIS9_9MICO</name>
<keyword evidence="3" id="KW-1185">Reference proteome</keyword>
<dbReference type="InterPro" id="IPR007739">
    <property type="entry name" value="RgpF"/>
</dbReference>
<dbReference type="AlphaFoldDB" id="A0A5M8QIS9"/>
<dbReference type="Pfam" id="PF05045">
    <property type="entry name" value="RgpF"/>
    <property type="match status" value="1"/>
</dbReference>
<feature type="region of interest" description="Disordered" evidence="1">
    <location>
        <begin position="275"/>
        <end position="324"/>
    </location>
</feature>
<comment type="caution">
    <text evidence="2">The sequence shown here is derived from an EMBL/GenBank/DDBJ whole genome shotgun (WGS) entry which is preliminary data.</text>
</comment>
<evidence type="ECO:0000313" key="2">
    <source>
        <dbReference type="EMBL" id="KAA6434874.1"/>
    </source>
</evidence>
<sequence length="324" mass="37021">MSLLVVAAHFDAFRVLRAHVRQTLENYAAHADRVVVVSTSGIDASSMERLPEQVEFVERRNFGYDFFSYKWGLDIVGDYADYDQILIANDSFVGPTIPLAEITGSPQAHTHDLMGMTLSHNHGDHVQSFFMLANGFVARSKAFRSFWKDMVPVSDRMDVIQRYEFGFSRAITDAGFRLGSYFQPTAQEEQLAAARFQWHAEHRLDRKYPDRTIAEMRQIDLESRPWNPGLAYADRVLLDDRLPLLKFDALRFDPYSLGADHLLAMSVEQKPEHFGSIPNFLSETRSRYPTRPGEQNRPTTRESLRQSGLGYGFDAEFANPAEEN</sequence>
<evidence type="ECO:0008006" key="4">
    <source>
        <dbReference type="Google" id="ProtNLM"/>
    </source>
</evidence>